<dbReference type="GO" id="GO:0001671">
    <property type="term" value="F:ATPase activator activity"/>
    <property type="evidence" value="ECO:0007669"/>
    <property type="project" value="InterPro"/>
</dbReference>
<dbReference type="InterPro" id="IPR004598">
    <property type="entry name" value="TFIIH_p52/Tfb2"/>
</dbReference>
<dbReference type="Pfam" id="PF03849">
    <property type="entry name" value="Tfb2"/>
    <property type="match status" value="1"/>
</dbReference>
<keyword evidence="13" id="KW-1185">Reference proteome</keyword>
<evidence type="ECO:0000256" key="9">
    <source>
        <dbReference type="RuleBase" id="RU364024"/>
    </source>
</evidence>
<evidence type="ECO:0000313" key="12">
    <source>
        <dbReference type="EMBL" id="KAE9405418.1"/>
    </source>
</evidence>
<dbReference type="InterPro" id="IPR040662">
    <property type="entry name" value="Tfb2_C"/>
</dbReference>
<evidence type="ECO:0000256" key="2">
    <source>
        <dbReference type="ARBA" id="ARBA00004123"/>
    </source>
</evidence>
<keyword evidence="7 9" id="KW-0234">DNA repair</keyword>
<evidence type="ECO:0000256" key="6">
    <source>
        <dbReference type="ARBA" id="ARBA00023163"/>
    </source>
</evidence>
<dbReference type="GO" id="GO:0006289">
    <property type="term" value="P:nucleotide-excision repair"/>
    <property type="evidence" value="ECO:0007669"/>
    <property type="project" value="InterPro"/>
</dbReference>
<keyword evidence="4 9" id="KW-0227">DNA damage</keyword>
<dbReference type="EMBL" id="ML769409">
    <property type="protein sequence ID" value="KAE9405418.1"/>
    <property type="molecule type" value="Genomic_DNA"/>
</dbReference>
<name>A0A6A4I7Q4_9AGAR</name>
<comment type="similarity">
    <text evidence="3 9">Belongs to the TFB2 family.</text>
</comment>
<comment type="subcellular location">
    <subcellularLocation>
        <location evidence="2 9">Nucleus</location>
    </subcellularLocation>
</comment>
<accession>A0A6A4I7Q4</accession>
<dbReference type="GO" id="GO:0005675">
    <property type="term" value="C:transcription factor TFIIH holo complex"/>
    <property type="evidence" value="ECO:0007669"/>
    <property type="project" value="TreeGrafter"/>
</dbReference>
<dbReference type="PANTHER" id="PTHR13152:SF0">
    <property type="entry name" value="GENERAL TRANSCRIPTION FACTOR IIH SUBUNIT 4"/>
    <property type="match status" value="1"/>
</dbReference>
<proteinExistence type="inferred from homology"/>
<organism evidence="12 13">
    <name type="scientific">Gymnopus androsaceus JB14</name>
    <dbReference type="NCBI Taxonomy" id="1447944"/>
    <lineage>
        <taxon>Eukaryota</taxon>
        <taxon>Fungi</taxon>
        <taxon>Dikarya</taxon>
        <taxon>Basidiomycota</taxon>
        <taxon>Agaricomycotina</taxon>
        <taxon>Agaricomycetes</taxon>
        <taxon>Agaricomycetidae</taxon>
        <taxon>Agaricales</taxon>
        <taxon>Marasmiineae</taxon>
        <taxon>Omphalotaceae</taxon>
        <taxon>Gymnopus</taxon>
    </lineage>
</organism>
<evidence type="ECO:0000256" key="7">
    <source>
        <dbReference type="ARBA" id="ARBA00023204"/>
    </source>
</evidence>
<gene>
    <name evidence="12" type="ORF">BT96DRAFT_916132</name>
</gene>
<dbReference type="Gene3D" id="3.30.70.2610">
    <property type="match status" value="1"/>
</dbReference>
<evidence type="ECO:0000256" key="5">
    <source>
        <dbReference type="ARBA" id="ARBA00023015"/>
    </source>
</evidence>
<dbReference type="FunFam" id="3.30.70.2610:FF:000001">
    <property type="entry name" value="General transcription factor IIH subunit 4"/>
    <property type="match status" value="1"/>
</dbReference>
<dbReference type="Proteomes" id="UP000799118">
    <property type="component" value="Unassembled WGS sequence"/>
</dbReference>
<dbReference type="OrthoDB" id="364513at2759"/>
<feature type="domain" description="Transcription factor Tfb2 C-terminal" evidence="11">
    <location>
        <begin position="405"/>
        <end position="471"/>
    </location>
</feature>
<evidence type="ECO:0000256" key="3">
    <source>
        <dbReference type="ARBA" id="ARBA00007132"/>
    </source>
</evidence>
<evidence type="ECO:0000256" key="10">
    <source>
        <dbReference type="SAM" id="MobiDB-lite"/>
    </source>
</evidence>
<evidence type="ECO:0000313" key="13">
    <source>
        <dbReference type="Proteomes" id="UP000799118"/>
    </source>
</evidence>
<keyword evidence="5 9" id="KW-0805">Transcription regulation</keyword>
<evidence type="ECO:0000259" key="11">
    <source>
        <dbReference type="Pfam" id="PF18307"/>
    </source>
</evidence>
<evidence type="ECO:0000256" key="1">
    <source>
        <dbReference type="ARBA" id="ARBA00002817"/>
    </source>
</evidence>
<feature type="region of interest" description="Disordered" evidence="10">
    <location>
        <begin position="291"/>
        <end position="314"/>
    </location>
</feature>
<evidence type="ECO:0000256" key="4">
    <source>
        <dbReference type="ARBA" id="ARBA00022763"/>
    </source>
</evidence>
<dbReference type="Pfam" id="PF18307">
    <property type="entry name" value="Tfb2_C"/>
    <property type="match status" value="1"/>
</dbReference>
<dbReference type="GO" id="GO:0000439">
    <property type="term" value="C:transcription factor TFIIH core complex"/>
    <property type="evidence" value="ECO:0007669"/>
    <property type="project" value="InterPro"/>
</dbReference>
<evidence type="ECO:0000256" key="8">
    <source>
        <dbReference type="ARBA" id="ARBA00023242"/>
    </source>
</evidence>
<comment type="function">
    <text evidence="9">Component of the general transcription and DNA repair factor IIH (TFIIH) core complex which is involved in general and transcription-coupled nucleotide excision repair (NER) of damaged DNA.</text>
</comment>
<comment type="function">
    <text evidence="1">Component of the general transcription and DNA repair factor IIH (TFIIH) core complex, which is involved in general and transcription-coupled nucleotide excision repair (NER) of damaged DNA and, when complexed to TFIIK, in RNA transcription by RNA polymerase II. In NER, TFIIH acts by opening DNA around the lesion to allow the excision of the damaged oligonucleotide and its replacement by a new DNA fragment. In transcription, TFIIH has an essential role in transcription initiation. When the pre-initiation complex (PIC) has been established, TFIIH is required for promoter opening and promoter escape. Phosphorylation of the C-terminal tail (CTD) of the largest subunit of RNA polymerase II by the kinase module TFIIK controls the initiation of transcription.</text>
</comment>
<dbReference type="GO" id="GO:0006366">
    <property type="term" value="P:transcription by RNA polymerase II"/>
    <property type="evidence" value="ECO:0007669"/>
    <property type="project" value="UniProtKB-ARBA"/>
</dbReference>
<reference evidence="12" key="1">
    <citation type="journal article" date="2019" name="Environ. Microbiol.">
        <title>Fungal ecological strategies reflected in gene transcription - a case study of two litter decomposers.</title>
        <authorList>
            <person name="Barbi F."/>
            <person name="Kohler A."/>
            <person name="Barry K."/>
            <person name="Baskaran P."/>
            <person name="Daum C."/>
            <person name="Fauchery L."/>
            <person name="Ihrmark K."/>
            <person name="Kuo A."/>
            <person name="LaButti K."/>
            <person name="Lipzen A."/>
            <person name="Morin E."/>
            <person name="Grigoriev I.V."/>
            <person name="Henrissat B."/>
            <person name="Lindahl B."/>
            <person name="Martin F."/>
        </authorList>
    </citation>
    <scope>NUCLEOTIDE SEQUENCE</scope>
    <source>
        <strain evidence="12">JB14</strain>
    </source>
</reference>
<sequence>MPSAAHVDDIDDKDLIQISNKPHALLPFLQLQSATSLSRLYQSPSSCLSIFRLLDALERQLVMNLLWLESAIAQTTLGVWVFQEKKKLYDDALDMLSKLHILHIHSAKLSLNGTFKTSLRHAITGGGTTGSFGVPAEKDEKRPPMDVEGLDAYALERWETILHFMVSSGTGQNPTRPSQGVLYLLQRSGLMSNQHGSLPQITSAGFQFLLHPPHAQLWDLLLQYLHMAEERQMDLVEVLTFFFMLSTMELGREYLTENLSQTQKAMLDDLRDYGLIWQRRPTSRRFSPTRLATTLNSSSPSLPTGASTGAGAASGSQQQQGFIVLETNYRVYAYTDNPLQTAVLNLFVSLKYRFPNLVVGSITRDSVRRALNNGISADQIISYLITHAHPQMRKFNPLLPVTVQDQIRLWELEKDRLKSQEGYLYTSFASQGDYELVRDYAKQLDVVVWENDAKRCFFGTLEGHANIKSFVERRGVGGDY</sequence>
<dbReference type="AlphaFoldDB" id="A0A6A4I7Q4"/>
<dbReference type="PANTHER" id="PTHR13152">
    <property type="entry name" value="TFIIH, POLYPEPTIDE 4"/>
    <property type="match status" value="1"/>
</dbReference>
<keyword evidence="6 9" id="KW-0804">Transcription</keyword>
<protein>
    <recommendedName>
        <fullName evidence="9">RNA polymerase II transcription factor B subunit 2</fullName>
    </recommendedName>
</protein>
<dbReference type="GO" id="GO:0003690">
    <property type="term" value="F:double-stranded DNA binding"/>
    <property type="evidence" value="ECO:0007669"/>
    <property type="project" value="TreeGrafter"/>
</dbReference>
<dbReference type="NCBIfam" id="TIGR00625">
    <property type="entry name" value="tfb2"/>
    <property type="match status" value="1"/>
</dbReference>
<keyword evidence="8 9" id="KW-0539">Nucleus</keyword>